<evidence type="ECO:0000256" key="1">
    <source>
        <dbReference type="ARBA" id="ARBA00011009"/>
    </source>
</evidence>
<keyword evidence="5 14" id="KW-0560">Oxidoreductase</keyword>
<dbReference type="Pfam" id="PF07479">
    <property type="entry name" value="NAD_Gly3P_dh_C"/>
    <property type="match status" value="1"/>
</dbReference>
<feature type="binding site" evidence="14">
    <location>
        <position position="271"/>
    </location>
    <ligand>
        <name>NADPH</name>
        <dbReference type="ChEBI" id="CHEBI:57783"/>
    </ligand>
</feature>
<feature type="binding site" evidence="14">
    <location>
        <position position="124"/>
    </location>
    <ligand>
        <name>NADPH</name>
        <dbReference type="ChEBI" id="CHEBI:57783"/>
    </ligand>
</feature>
<dbReference type="InterPro" id="IPR013328">
    <property type="entry name" value="6PGD_dom2"/>
</dbReference>
<feature type="binding site" evidence="14">
    <location>
        <position position="124"/>
    </location>
    <ligand>
        <name>sn-glycerol 3-phosphate</name>
        <dbReference type="ChEBI" id="CHEBI:57597"/>
    </ligand>
</feature>
<evidence type="ECO:0000256" key="18">
    <source>
        <dbReference type="RuleBase" id="RU000437"/>
    </source>
</evidence>
<dbReference type="InterPro" id="IPR011128">
    <property type="entry name" value="G3P_DH_NAD-dep_N"/>
</dbReference>
<comment type="pathway">
    <text evidence="14">Membrane lipid metabolism; glycerophospholipid metabolism.</text>
</comment>
<evidence type="ECO:0000256" key="7">
    <source>
        <dbReference type="ARBA" id="ARBA00023098"/>
    </source>
</evidence>
<evidence type="ECO:0000256" key="2">
    <source>
        <dbReference type="ARBA" id="ARBA00022516"/>
    </source>
</evidence>
<evidence type="ECO:0000256" key="6">
    <source>
        <dbReference type="ARBA" id="ARBA00023027"/>
    </source>
</evidence>
<evidence type="ECO:0000256" key="9">
    <source>
        <dbReference type="ARBA" id="ARBA00023264"/>
    </source>
</evidence>
<evidence type="ECO:0000256" key="15">
    <source>
        <dbReference type="PIRSR" id="PIRSR000114-1"/>
    </source>
</evidence>
<comment type="caution">
    <text evidence="14">Lacks conserved residue(s) required for the propagation of feature annotation.</text>
</comment>
<feature type="domain" description="Glycerol-3-phosphate dehydrogenase NAD-dependent C-terminal" evidence="20">
    <location>
        <begin position="196"/>
        <end position="336"/>
    </location>
</feature>
<evidence type="ECO:0000256" key="11">
    <source>
        <dbReference type="ARBA" id="ARBA00066687"/>
    </source>
</evidence>
<feature type="binding site" evidence="14">
    <location>
        <position position="297"/>
    </location>
    <ligand>
        <name>NADPH</name>
        <dbReference type="ChEBI" id="CHEBI:57783"/>
    </ligand>
</feature>
<dbReference type="PRINTS" id="PR00077">
    <property type="entry name" value="GPDHDRGNASE"/>
</dbReference>
<accession>H6SMI8</accession>
<dbReference type="GO" id="GO:0008654">
    <property type="term" value="P:phospholipid biosynthetic process"/>
    <property type="evidence" value="ECO:0007669"/>
    <property type="project" value="UniProtKB-KW"/>
</dbReference>
<dbReference type="Proteomes" id="UP000033220">
    <property type="component" value="Chromosome DSM 122"/>
</dbReference>
<evidence type="ECO:0000256" key="12">
    <source>
        <dbReference type="ARBA" id="ARBA00069372"/>
    </source>
</evidence>
<feature type="binding site" evidence="17">
    <location>
        <position position="271"/>
    </location>
    <ligand>
        <name>NAD(+)</name>
        <dbReference type="ChEBI" id="CHEBI:57540"/>
    </ligand>
</feature>
<evidence type="ECO:0000256" key="13">
    <source>
        <dbReference type="ARBA" id="ARBA00080511"/>
    </source>
</evidence>
<dbReference type="InterPro" id="IPR036291">
    <property type="entry name" value="NAD(P)-bd_dom_sf"/>
</dbReference>
<dbReference type="NCBIfam" id="NF000940">
    <property type="entry name" value="PRK00094.1-2"/>
    <property type="match status" value="1"/>
</dbReference>
<dbReference type="Pfam" id="PF01210">
    <property type="entry name" value="NAD_Gly3P_dh_N"/>
    <property type="match status" value="1"/>
</dbReference>
<dbReference type="EMBL" id="HE663493">
    <property type="protein sequence ID" value="CCG09123.1"/>
    <property type="molecule type" value="Genomic_DNA"/>
</dbReference>
<feature type="binding site" evidence="14">
    <location>
        <position position="271"/>
    </location>
    <ligand>
        <name>sn-glycerol 3-phosphate</name>
        <dbReference type="ChEBI" id="CHEBI:57597"/>
    </ligand>
</feature>
<feature type="binding site" evidence="14">
    <location>
        <position position="154"/>
    </location>
    <ligand>
        <name>sn-glycerol 3-phosphate</name>
        <dbReference type="ChEBI" id="CHEBI:57597"/>
    </ligand>
</feature>
<protein>
    <recommendedName>
        <fullName evidence="12 14">Glycerol-3-phosphate dehydrogenase [NAD(P)+]</fullName>
        <ecNumber evidence="11 14">1.1.1.94</ecNumber>
    </recommendedName>
    <alternativeName>
        <fullName evidence="14">NAD(P)(+)-dependent glycerol-3-phosphate dehydrogenase</fullName>
    </alternativeName>
    <alternativeName>
        <fullName evidence="13 14">NAD(P)H-dependent dihydroxyacetone-phosphate reductase</fullName>
    </alternativeName>
</protein>
<evidence type="ECO:0000256" key="16">
    <source>
        <dbReference type="PIRSR" id="PIRSR000114-2"/>
    </source>
</evidence>
<keyword evidence="9 14" id="KW-1208">Phospholipid metabolism</keyword>
<dbReference type="HAMAP" id="MF_00394">
    <property type="entry name" value="NAD_Glyc3P_dehydrog"/>
    <property type="match status" value="1"/>
</dbReference>
<dbReference type="PANTHER" id="PTHR11728:SF1">
    <property type="entry name" value="GLYCEROL-3-PHOSPHATE DEHYDROGENASE [NAD(+)] 2, CHLOROPLASTIC"/>
    <property type="match status" value="1"/>
</dbReference>
<feature type="binding site" evidence="14">
    <location>
        <position position="50"/>
    </location>
    <ligand>
        <name>NADPH</name>
        <dbReference type="ChEBI" id="CHEBI:57783"/>
    </ligand>
</feature>
<evidence type="ECO:0000256" key="5">
    <source>
        <dbReference type="ARBA" id="ARBA00023002"/>
    </source>
</evidence>
<comment type="catalytic activity">
    <reaction evidence="10">
        <text>sn-glycerol 3-phosphate + NADP(+) = dihydroxyacetone phosphate + NADPH + H(+)</text>
        <dbReference type="Rhea" id="RHEA:11096"/>
        <dbReference type="ChEBI" id="CHEBI:15378"/>
        <dbReference type="ChEBI" id="CHEBI:57597"/>
        <dbReference type="ChEBI" id="CHEBI:57642"/>
        <dbReference type="ChEBI" id="CHEBI:57783"/>
        <dbReference type="ChEBI" id="CHEBI:58349"/>
        <dbReference type="EC" id="1.1.1.94"/>
    </reaction>
    <physiologicalReaction direction="right-to-left" evidence="10">
        <dbReference type="Rhea" id="RHEA:11098"/>
    </physiologicalReaction>
</comment>
<feature type="domain" description="Glycerol-3-phosphate dehydrogenase NAD-dependent N-terminal" evidence="19">
    <location>
        <begin position="22"/>
        <end position="176"/>
    </location>
</feature>
<comment type="catalytic activity">
    <reaction evidence="14">
        <text>sn-glycerol 3-phosphate + NAD(+) = dihydroxyacetone phosphate + NADH + H(+)</text>
        <dbReference type="Rhea" id="RHEA:11092"/>
        <dbReference type="ChEBI" id="CHEBI:15378"/>
        <dbReference type="ChEBI" id="CHEBI:57540"/>
        <dbReference type="ChEBI" id="CHEBI:57597"/>
        <dbReference type="ChEBI" id="CHEBI:57642"/>
        <dbReference type="ChEBI" id="CHEBI:57945"/>
        <dbReference type="EC" id="1.1.1.94"/>
    </reaction>
</comment>
<comment type="subcellular location">
    <subcellularLocation>
        <location evidence="14">Cytoplasm</location>
    </subcellularLocation>
</comment>
<dbReference type="GO" id="GO:0005975">
    <property type="term" value="P:carbohydrate metabolic process"/>
    <property type="evidence" value="ECO:0007669"/>
    <property type="project" value="InterPro"/>
</dbReference>
<feature type="binding site" evidence="14">
    <location>
        <position position="207"/>
    </location>
    <ligand>
        <name>sn-glycerol 3-phosphate</name>
        <dbReference type="ChEBI" id="CHEBI:57597"/>
    </ligand>
</feature>
<dbReference type="HOGENOM" id="CLU_033449_0_2_5"/>
<dbReference type="Gene3D" id="1.10.1040.10">
    <property type="entry name" value="N-(1-d-carboxylethyl)-l-norvaline Dehydrogenase, domain 2"/>
    <property type="match status" value="1"/>
</dbReference>
<sequence length="349" mass="35553">MVLECRGGMRHNRPMSEPLSTLAVIGGGAWGTALAQTASRAGRSVCLWAREPEVAEAITTRHENPDFLPGVPLEPAIRATSDLAQALEGAEAVLVVCPAQALRPVLAAAAPHWPSGAPMVLCAKGVELGSGLLMTEVAHEVLPTVAQAVLSGPTFAKEVALGRPTAVTIAAADPALAERLVSALGTRTFRPYAANDPVGAEVGGAVKNVLAIACGVVEGLGLGDNARAALLTRGLAEIIRLGRALGARPETLSGLSGLGDLILTATSAQSRNFSLGFALGEGQSLESLLSGRRTVAEGVPSAKAVVALAERHGIEMPICAAINNLLAGAHDVAGAMEALLSRPLRAETD</sequence>
<dbReference type="InterPro" id="IPR006109">
    <property type="entry name" value="G3P_DH_NAD-dep_C"/>
</dbReference>
<dbReference type="InterPro" id="IPR008927">
    <property type="entry name" value="6-PGluconate_DH-like_C_sf"/>
</dbReference>
<dbReference type="GO" id="GO:0051287">
    <property type="term" value="F:NAD binding"/>
    <property type="evidence" value="ECO:0007669"/>
    <property type="project" value="InterPro"/>
</dbReference>
<dbReference type="PROSITE" id="PS00957">
    <property type="entry name" value="NAD_G3PDH"/>
    <property type="match status" value="1"/>
</dbReference>
<evidence type="ECO:0000256" key="3">
    <source>
        <dbReference type="ARBA" id="ARBA00022741"/>
    </source>
</evidence>
<dbReference type="GO" id="GO:0046168">
    <property type="term" value="P:glycerol-3-phosphate catabolic process"/>
    <property type="evidence" value="ECO:0007669"/>
    <property type="project" value="InterPro"/>
</dbReference>
<evidence type="ECO:0000259" key="20">
    <source>
        <dbReference type="Pfam" id="PF07479"/>
    </source>
</evidence>
<evidence type="ECO:0000256" key="14">
    <source>
        <dbReference type="HAMAP-Rule" id="MF_00394"/>
    </source>
</evidence>
<evidence type="ECO:0000256" key="8">
    <source>
        <dbReference type="ARBA" id="ARBA00023209"/>
    </source>
</evidence>
<keyword evidence="14" id="KW-0963">Cytoplasm</keyword>
<reference evidence="21 22" key="1">
    <citation type="submission" date="2012-02" db="EMBL/GenBank/DDBJ databases">
        <title>Shotgun genome sequence of Phaeospirillum photometricum DSM 122.</title>
        <authorList>
            <person name="Duquesne K."/>
            <person name="Sturgis J."/>
        </authorList>
    </citation>
    <scope>NUCLEOTIDE SEQUENCE [LARGE SCALE GENOMIC DNA]</scope>
    <source>
        <strain evidence="22">DSM122</strain>
    </source>
</reference>
<proteinExistence type="inferred from homology"/>
<feature type="active site" description="Proton acceptor" evidence="14 15">
    <location>
        <position position="207"/>
    </location>
</feature>
<feature type="binding site" evidence="14">
    <location>
        <position position="156"/>
    </location>
    <ligand>
        <name>NADPH</name>
        <dbReference type="ChEBI" id="CHEBI:57783"/>
    </ligand>
</feature>
<evidence type="ECO:0000256" key="10">
    <source>
        <dbReference type="ARBA" id="ARBA00052716"/>
    </source>
</evidence>
<keyword evidence="8 14" id="KW-0594">Phospholipid biosynthesis</keyword>
<feature type="binding site" evidence="14">
    <location>
        <position position="30"/>
    </location>
    <ligand>
        <name>NADPH</name>
        <dbReference type="ChEBI" id="CHEBI:57783"/>
    </ligand>
</feature>
<keyword evidence="6 14" id="KW-0520">NAD</keyword>
<dbReference type="KEGG" id="rpm:RSPPHO_02497"/>
<evidence type="ECO:0000256" key="4">
    <source>
        <dbReference type="ARBA" id="ARBA00022857"/>
    </source>
</evidence>
<feature type="binding site" evidence="14">
    <location>
        <position position="272"/>
    </location>
    <ligand>
        <name>sn-glycerol 3-phosphate</name>
        <dbReference type="ChEBI" id="CHEBI:57597"/>
    </ligand>
</feature>
<dbReference type="NCBIfam" id="NF000942">
    <property type="entry name" value="PRK00094.1-4"/>
    <property type="match status" value="1"/>
</dbReference>
<dbReference type="GO" id="GO:0006650">
    <property type="term" value="P:glycerophospholipid metabolic process"/>
    <property type="evidence" value="ECO:0007669"/>
    <property type="project" value="UniProtKB-UniRule"/>
</dbReference>
<dbReference type="InterPro" id="IPR006168">
    <property type="entry name" value="G3P_DH_NAD-dep"/>
</dbReference>
<keyword evidence="3 14" id="KW-0547">Nucleotide-binding</keyword>
<dbReference type="GO" id="GO:0005829">
    <property type="term" value="C:cytosol"/>
    <property type="evidence" value="ECO:0007669"/>
    <property type="project" value="TreeGrafter"/>
</dbReference>
<evidence type="ECO:0000313" key="22">
    <source>
        <dbReference type="Proteomes" id="UP000033220"/>
    </source>
</evidence>
<name>H6SMI8_PARPM</name>
<keyword evidence="22" id="KW-1185">Reference proteome</keyword>
<dbReference type="PIRSF" id="PIRSF000114">
    <property type="entry name" value="Glycerol-3-P_dh"/>
    <property type="match status" value="1"/>
</dbReference>
<feature type="binding site" evidence="17">
    <location>
        <position position="156"/>
    </location>
    <ligand>
        <name>NAD(+)</name>
        <dbReference type="ChEBI" id="CHEBI:57540"/>
    </ligand>
</feature>
<dbReference type="GO" id="GO:0046167">
    <property type="term" value="P:glycerol-3-phosphate biosynthetic process"/>
    <property type="evidence" value="ECO:0007669"/>
    <property type="project" value="UniProtKB-UniRule"/>
</dbReference>
<dbReference type="FunFam" id="3.40.50.720:FF:000019">
    <property type="entry name" value="Glycerol-3-phosphate dehydrogenase [NAD(P)+]"/>
    <property type="match status" value="1"/>
</dbReference>
<dbReference type="PANTHER" id="PTHR11728">
    <property type="entry name" value="GLYCEROL-3-PHOSPHATE DEHYDROGENASE"/>
    <property type="match status" value="1"/>
</dbReference>
<organism evidence="21 22">
    <name type="scientific">Pararhodospirillum photometricum DSM 122</name>
    <dbReference type="NCBI Taxonomy" id="1150469"/>
    <lineage>
        <taxon>Bacteria</taxon>
        <taxon>Pseudomonadati</taxon>
        <taxon>Pseudomonadota</taxon>
        <taxon>Alphaproteobacteria</taxon>
        <taxon>Rhodospirillales</taxon>
        <taxon>Rhodospirillaceae</taxon>
        <taxon>Pararhodospirillum</taxon>
    </lineage>
</organism>
<dbReference type="AlphaFoldDB" id="H6SMI8"/>
<keyword evidence="2 14" id="KW-0444">Lipid biosynthesis</keyword>
<gene>
    <name evidence="14 21" type="primary">gpsA</name>
    <name evidence="21" type="ORF">RSPPHO_02497</name>
</gene>
<keyword evidence="4 14" id="KW-0521">NADP</keyword>
<keyword evidence="7 14" id="KW-0443">Lipid metabolism</keyword>
<dbReference type="SUPFAM" id="SSF48179">
    <property type="entry name" value="6-phosphogluconate dehydrogenase C-terminal domain-like"/>
    <property type="match status" value="1"/>
</dbReference>
<dbReference type="UniPathway" id="UPA00940"/>
<dbReference type="SUPFAM" id="SSF51735">
    <property type="entry name" value="NAD(P)-binding Rossmann-fold domains"/>
    <property type="match status" value="1"/>
</dbReference>
<dbReference type="Gene3D" id="3.40.50.720">
    <property type="entry name" value="NAD(P)-binding Rossmann-like Domain"/>
    <property type="match status" value="1"/>
</dbReference>
<feature type="binding site" evidence="14">
    <location>
        <position position="270"/>
    </location>
    <ligand>
        <name>sn-glycerol 3-phosphate</name>
        <dbReference type="ChEBI" id="CHEBI:57597"/>
    </ligand>
</feature>
<dbReference type="eggNOG" id="COG0240">
    <property type="taxonomic scope" value="Bacteria"/>
</dbReference>
<dbReference type="STRING" id="1150469.RSPPHO_02497"/>
<dbReference type="FunFam" id="1.10.1040.10:FF:000001">
    <property type="entry name" value="Glycerol-3-phosphate dehydrogenase [NAD(P)+]"/>
    <property type="match status" value="1"/>
</dbReference>
<evidence type="ECO:0000256" key="17">
    <source>
        <dbReference type="PIRSR" id="PIRSR000114-3"/>
    </source>
</evidence>
<feature type="binding site" evidence="16">
    <location>
        <begin position="271"/>
        <end position="272"/>
    </location>
    <ligand>
        <name>substrate</name>
    </ligand>
</feature>
<dbReference type="GO" id="GO:0141153">
    <property type="term" value="F:glycerol-3-phosphate dehydrogenase (NADP+) activity"/>
    <property type="evidence" value="ECO:0007669"/>
    <property type="project" value="RHEA"/>
</dbReference>
<feature type="binding site" evidence="17">
    <location>
        <begin position="26"/>
        <end position="31"/>
    </location>
    <ligand>
        <name>NAD(+)</name>
        <dbReference type="ChEBI" id="CHEBI:57540"/>
    </ligand>
</feature>
<evidence type="ECO:0000313" key="21">
    <source>
        <dbReference type="EMBL" id="CCG09123.1"/>
    </source>
</evidence>
<dbReference type="GO" id="GO:0141152">
    <property type="term" value="F:glycerol-3-phosphate dehydrogenase (NAD+) activity"/>
    <property type="evidence" value="ECO:0007669"/>
    <property type="project" value="RHEA"/>
</dbReference>
<evidence type="ECO:0000259" key="19">
    <source>
        <dbReference type="Pfam" id="PF01210"/>
    </source>
</evidence>
<feature type="binding site" evidence="14">
    <location>
        <position position="152"/>
    </location>
    <ligand>
        <name>sn-glycerol 3-phosphate</name>
        <dbReference type="ChEBI" id="CHEBI:57597"/>
    </ligand>
</feature>
<dbReference type="EC" id="1.1.1.94" evidence="11 14"/>
<feature type="binding site" evidence="14">
    <location>
        <position position="260"/>
    </location>
    <ligand>
        <name>sn-glycerol 3-phosphate</name>
        <dbReference type="ChEBI" id="CHEBI:57597"/>
    </ligand>
</feature>
<comment type="function">
    <text evidence="14">Catalyzes the reduction of the glycolytic intermediate dihydroxyacetone phosphate (DHAP) to sn-glycerol 3-phosphate (G3P), the key precursor for phospholipid synthesis.</text>
</comment>
<dbReference type="PATRIC" id="fig|1150469.3.peg.2840"/>
<feature type="binding site" evidence="16">
    <location>
        <position position="124"/>
    </location>
    <ligand>
        <name>substrate</name>
    </ligand>
</feature>
<feature type="binding site" evidence="14">
    <location>
        <position position="295"/>
    </location>
    <ligand>
        <name>NADPH</name>
        <dbReference type="ChEBI" id="CHEBI:57783"/>
    </ligand>
</feature>
<comment type="similarity">
    <text evidence="1 14 18">Belongs to the NAD-dependent glycerol-3-phosphate dehydrogenase family.</text>
</comment>